<feature type="region of interest" description="Disordered" evidence="1">
    <location>
        <begin position="264"/>
        <end position="315"/>
    </location>
</feature>
<protein>
    <submittedName>
        <fullName evidence="2">BZIP basic region leucine zipper domain containing protein</fullName>
    </submittedName>
</protein>
<comment type="caution">
    <text evidence="2">The sequence shown here is derived from an EMBL/GenBank/DDBJ whole genome shotgun (WGS) entry which is preliminary data.</text>
</comment>
<evidence type="ECO:0000256" key="1">
    <source>
        <dbReference type="SAM" id="MobiDB-lite"/>
    </source>
</evidence>
<feature type="region of interest" description="Disordered" evidence="1">
    <location>
        <begin position="1"/>
        <end position="26"/>
    </location>
</feature>
<evidence type="ECO:0000313" key="3">
    <source>
        <dbReference type="Proteomes" id="UP000693970"/>
    </source>
</evidence>
<dbReference type="OrthoDB" id="10637871at2759"/>
<reference evidence="2" key="1">
    <citation type="journal article" date="2021" name="Sci. Rep.">
        <title>Diploid genomic architecture of Nitzschia inconspicua, an elite biomass production diatom.</title>
        <authorList>
            <person name="Oliver A."/>
            <person name="Podell S."/>
            <person name="Pinowska A."/>
            <person name="Traller J.C."/>
            <person name="Smith S.R."/>
            <person name="McClure R."/>
            <person name="Beliaev A."/>
            <person name="Bohutskyi P."/>
            <person name="Hill E.A."/>
            <person name="Rabines A."/>
            <person name="Zheng H."/>
            <person name="Allen L.Z."/>
            <person name="Kuo A."/>
            <person name="Grigoriev I.V."/>
            <person name="Allen A.E."/>
            <person name="Hazlebeck D."/>
            <person name="Allen E.E."/>
        </authorList>
    </citation>
    <scope>NUCLEOTIDE SEQUENCE</scope>
    <source>
        <strain evidence="2">Hildebrandi</strain>
    </source>
</reference>
<organism evidence="2 3">
    <name type="scientific">Nitzschia inconspicua</name>
    <dbReference type="NCBI Taxonomy" id="303405"/>
    <lineage>
        <taxon>Eukaryota</taxon>
        <taxon>Sar</taxon>
        <taxon>Stramenopiles</taxon>
        <taxon>Ochrophyta</taxon>
        <taxon>Bacillariophyta</taxon>
        <taxon>Bacillariophyceae</taxon>
        <taxon>Bacillariophycidae</taxon>
        <taxon>Bacillariales</taxon>
        <taxon>Bacillariaceae</taxon>
        <taxon>Nitzschia</taxon>
    </lineage>
</organism>
<dbReference type="Proteomes" id="UP000693970">
    <property type="component" value="Unassembled WGS sequence"/>
</dbReference>
<proteinExistence type="predicted"/>
<feature type="compositionally biased region" description="Basic residues" evidence="1">
    <location>
        <begin position="1"/>
        <end position="10"/>
    </location>
</feature>
<evidence type="ECO:0000313" key="2">
    <source>
        <dbReference type="EMBL" id="KAG7368630.1"/>
    </source>
</evidence>
<dbReference type="AlphaFoldDB" id="A0A9K3LU41"/>
<dbReference type="EMBL" id="JAGRRH010000006">
    <property type="protein sequence ID" value="KAG7368630.1"/>
    <property type="molecule type" value="Genomic_DNA"/>
</dbReference>
<reference evidence="2" key="2">
    <citation type="submission" date="2021-04" db="EMBL/GenBank/DDBJ databases">
        <authorList>
            <person name="Podell S."/>
        </authorList>
    </citation>
    <scope>NUCLEOTIDE SEQUENCE</scope>
    <source>
        <strain evidence="2">Hildebrandi</strain>
    </source>
</reference>
<keyword evidence="3" id="KW-1185">Reference proteome</keyword>
<gene>
    <name evidence="2" type="ORF">IV203_031373</name>
</gene>
<sequence length="315" mass="35234">MSDSKKKRKSASQVSSDLEPDEDGLLQWEDVKKARNRINSQRTREREKKQMESWEIEKTRLTLSNDALRFQNSYFRESIQQITEVIRLRRSRVTVASGNSSTSGPAIDAALHATSPPPIHVPSLPIVDVDLMTGATGIRSILGNPSTISVEQNATYHAAAAVVDPLRFAEMGRYPSAGLPSGLRGTTLEDLHIRRQAALEMEAVMLQRHRSGGMGNFQSQISMTQPSPSDIMRTHRTGMLPPLDVMEMRARQFRLQDLEMAGMGGGASASDPMMRLHHGIPAPSSGHRADSVRERYEDSEYQDIKQQQRRPRYSK</sequence>
<name>A0A9K3LU41_9STRA</name>
<feature type="compositionally biased region" description="Basic and acidic residues" evidence="1">
    <location>
        <begin position="287"/>
        <end position="298"/>
    </location>
</feature>
<dbReference type="CDD" id="cd14686">
    <property type="entry name" value="bZIP"/>
    <property type="match status" value="1"/>
</dbReference>
<accession>A0A9K3LU41</accession>